<dbReference type="InterPro" id="IPR029028">
    <property type="entry name" value="Alpha/beta_knot_MTases"/>
</dbReference>
<dbReference type="Gene3D" id="3.40.1280.10">
    <property type="match status" value="1"/>
</dbReference>
<organism evidence="4 5">
    <name type="scientific">Candidatus Zambryskibacteria bacterium RIFCSPLOWO2_01_FULL_43_17</name>
    <dbReference type="NCBI Taxonomy" id="1802760"/>
    <lineage>
        <taxon>Bacteria</taxon>
        <taxon>Candidatus Zambryskiibacteriota</taxon>
    </lineage>
</organism>
<evidence type="ECO:0000313" key="5">
    <source>
        <dbReference type="Proteomes" id="UP000179283"/>
    </source>
</evidence>
<dbReference type="GO" id="GO:0003723">
    <property type="term" value="F:RNA binding"/>
    <property type="evidence" value="ECO:0007669"/>
    <property type="project" value="InterPro"/>
</dbReference>
<gene>
    <name evidence="4" type="ORF">A2920_01475</name>
</gene>
<dbReference type="PANTHER" id="PTHR46429:SF1">
    <property type="entry name" value="23S RRNA (GUANOSINE-2'-O-)-METHYLTRANSFERASE RLMB"/>
    <property type="match status" value="1"/>
</dbReference>
<dbReference type="PANTHER" id="PTHR46429">
    <property type="entry name" value="23S RRNA (GUANOSINE-2'-O-)-METHYLTRANSFERASE RLMB"/>
    <property type="match status" value="1"/>
</dbReference>
<dbReference type="SUPFAM" id="SSF75217">
    <property type="entry name" value="alpha/beta knot"/>
    <property type="match status" value="1"/>
</dbReference>
<proteinExistence type="predicted"/>
<dbReference type="EMBL" id="MHWD01000008">
    <property type="protein sequence ID" value="OHB04593.1"/>
    <property type="molecule type" value="Genomic_DNA"/>
</dbReference>
<feature type="domain" description="tRNA/rRNA methyltransferase SpoU type" evidence="3">
    <location>
        <begin position="12"/>
        <end position="159"/>
    </location>
</feature>
<dbReference type="Pfam" id="PF00588">
    <property type="entry name" value="SpoU_methylase"/>
    <property type="match status" value="1"/>
</dbReference>
<dbReference type="InterPro" id="IPR001537">
    <property type="entry name" value="SpoU_MeTrfase"/>
</dbReference>
<dbReference type="GO" id="GO:0005829">
    <property type="term" value="C:cytosol"/>
    <property type="evidence" value="ECO:0007669"/>
    <property type="project" value="TreeGrafter"/>
</dbReference>
<dbReference type="InterPro" id="IPR004441">
    <property type="entry name" value="rRNA_MeTrfase_TrmH"/>
</dbReference>
<sequence length="164" mass="18205">MIEKKGNSSRKAVVILHNIRSVHNVGSIFRTSDAAGVGKLYLTGYTPLPIDRFGRTVKEIAKTALGAEKFVSWEHCTSVSRLITELKDKDFQIIAIEQSNKSKDYKKIRIKKKMAFIIGNEVNGLPQSILSKTDLIAEIPMKGEKESLNVSVAFGIALYRILGI</sequence>
<evidence type="ECO:0000256" key="1">
    <source>
        <dbReference type="ARBA" id="ARBA00022603"/>
    </source>
</evidence>
<dbReference type="Proteomes" id="UP000179283">
    <property type="component" value="Unassembled WGS sequence"/>
</dbReference>
<accession>A0A1G2U523</accession>
<dbReference type="InterPro" id="IPR029026">
    <property type="entry name" value="tRNA_m1G_MTases_N"/>
</dbReference>
<comment type="caution">
    <text evidence="4">The sequence shown here is derived from an EMBL/GenBank/DDBJ whole genome shotgun (WGS) entry which is preliminary data.</text>
</comment>
<dbReference type="GO" id="GO:0006396">
    <property type="term" value="P:RNA processing"/>
    <property type="evidence" value="ECO:0007669"/>
    <property type="project" value="InterPro"/>
</dbReference>
<evidence type="ECO:0000313" key="4">
    <source>
        <dbReference type="EMBL" id="OHB04593.1"/>
    </source>
</evidence>
<evidence type="ECO:0000256" key="2">
    <source>
        <dbReference type="ARBA" id="ARBA00022679"/>
    </source>
</evidence>
<evidence type="ECO:0000259" key="3">
    <source>
        <dbReference type="Pfam" id="PF00588"/>
    </source>
</evidence>
<reference evidence="4 5" key="1">
    <citation type="journal article" date="2016" name="Nat. Commun.">
        <title>Thousands of microbial genomes shed light on interconnected biogeochemical processes in an aquifer system.</title>
        <authorList>
            <person name="Anantharaman K."/>
            <person name="Brown C.T."/>
            <person name="Hug L.A."/>
            <person name="Sharon I."/>
            <person name="Castelle C.J."/>
            <person name="Probst A.J."/>
            <person name="Thomas B.C."/>
            <person name="Singh A."/>
            <person name="Wilkins M.J."/>
            <person name="Karaoz U."/>
            <person name="Brodie E.L."/>
            <person name="Williams K.H."/>
            <person name="Hubbard S.S."/>
            <person name="Banfield J.F."/>
        </authorList>
    </citation>
    <scope>NUCLEOTIDE SEQUENCE [LARGE SCALE GENOMIC DNA]</scope>
</reference>
<keyword evidence="2" id="KW-0808">Transferase</keyword>
<keyword evidence="1" id="KW-0489">Methyltransferase</keyword>
<dbReference type="GO" id="GO:0008173">
    <property type="term" value="F:RNA methyltransferase activity"/>
    <property type="evidence" value="ECO:0007669"/>
    <property type="project" value="InterPro"/>
</dbReference>
<name>A0A1G2U523_9BACT</name>
<dbReference type="GO" id="GO:0032259">
    <property type="term" value="P:methylation"/>
    <property type="evidence" value="ECO:0007669"/>
    <property type="project" value="UniProtKB-KW"/>
</dbReference>
<dbReference type="AlphaFoldDB" id="A0A1G2U523"/>
<protein>
    <recommendedName>
        <fullName evidence="3">tRNA/rRNA methyltransferase SpoU type domain-containing protein</fullName>
    </recommendedName>
</protein>